<dbReference type="GeneID" id="80887871"/>
<organism evidence="1 2">
    <name type="scientific">Akanthomyces muscarius</name>
    <name type="common">Entomopathogenic fungus</name>
    <name type="synonym">Lecanicillium muscarium</name>
    <dbReference type="NCBI Taxonomy" id="2231603"/>
    <lineage>
        <taxon>Eukaryota</taxon>
        <taxon>Fungi</taxon>
        <taxon>Dikarya</taxon>
        <taxon>Ascomycota</taxon>
        <taxon>Pezizomycotina</taxon>
        <taxon>Sordariomycetes</taxon>
        <taxon>Hypocreomycetidae</taxon>
        <taxon>Hypocreales</taxon>
        <taxon>Cordycipitaceae</taxon>
        <taxon>Akanthomyces</taxon>
    </lineage>
</organism>
<dbReference type="AlphaFoldDB" id="A0A9W8QFX0"/>
<comment type="caution">
    <text evidence="1">The sequence shown here is derived from an EMBL/GenBank/DDBJ whole genome shotgun (WGS) entry which is preliminary data.</text>
</comment>
<protein>
    <submittedName>
        <fullName evidence="1">Uncharacterized protein</fullName>
    </submittedName>
</protein>
<sequence length="460" mass="53627">METNSEPHLYTLTGSTTLEDNNSSHLRVETIFYSPLIPDYPSTSLSGIAYIIPTNSLQQEDIIQPWNTIQYCSARKIPGKKWTNLLQKEAELNSVKNKAITWAHAQLKAFSHPNQRGCNPRRDTCRLILYITDLSRISHTAEKHAIFNNEALNEEDSCYAIHSTRRKKKTCDMNHLQRQGRLQPGKTTSIIPFLANPHLAYYNQPESSRYIQYFEDNGEDYLAICFFQEQAKLFQDQKVITFQMDANYKHRFGQQHVELIWAYYSDNANKSITLLRAYYNNEGANTIEFIFKKVHEIFYQRYNFTLKWNYLHGEGLIGVTMDQAWDGIKGFGPYLTRANVSSTSRSLHQQSYVWTGRFLPLLNCIESSKILDRVIMQALAAASGYNLTLSYTDNSFHSRVQRQVKRTNISRDTRFRQRSNTPLRDNSRVRSRHFYNVQPPQEHFQINNKEDLSLLVFPLM</sequence>
<dbReference type="Proteomes" id="UP001144673">
    <property type="component" value="Chromosome 6"/>
</dbReference>
<proteinExistence type="predicted"/>
<accession>A0A9W8QFX0</accession>
<keyword evidence="2" id="KW-1185">Reference proteome</keyword>
<evidence type="ECO:0000313" key="2">
    <source>
        <dbReference type="Proteomes" id="UP001144673"/>
    </source>
</evidence>
<reference evidence="1" key="1">
    <citation type="journal article" date="2023" name="Access Microbiol">
        <title>De-novo genome assembly for Akanthomyces muscarius, a biocontrol agent of insect agricultural pests.</title>
        <authorList>
            <person name="Erdos Z."/>
            <person name="Studholme D.J."/>
            <person name="Raymond B."/>
            <person name="Sharma M."/>
        </authorList>
    </citation>
    <scope>NUCLEOTIDE SEQUENCE</scope>
    <source>
        <strain evidence="1">Ve6</strain>
    </source>
</reference>
<dbReference type="EMBL" id="JAJHUN010000007">
    <property type="protein sequence ID" value="KAJ4155471.1"/>
    <property type="molecule type" value="Genomic_DNA"/>
</dbReference>
<name>A0A9W8QFX0_AKAMU</name>
<gene>
    <name evidence="1" type="ORF">LMH87_000712</name>
</gene>
<evidence type="ECO:0000313" key="1">
    <source>
        <dbReference type="EMBL" id="KAJ4155471.1"/>
    </source>
</evidence>
<dbReference type="RefSeq" id="XP_056055595.1">
    <property type="nucleotide sequence ID" value="XM_056198666.1"/>
</dbReference>
<dbReference type="KEGG" id="amus:LMH87_000712"/>